<dbReference type="AlphaFoldDB" id="A0A174CNR0"/>
<feature type="transmembrane region" description="Helical" evidence="1">
    <location>
        <begin position="40"/>
        <end position="61"/>
    </location>
</feature>
<keyword evidence="1" id="KW-1133">Transmembrane helix</keyword>
<protein>
    <submittedName>
        <fullName evidence="2">Predicted membrane protein</fullName>
    </submittedName>
</protein>
<name>A0A174CNR0_9FIRM</name>
<reference evidence="2 4" key="1">
    <citation type="submission" date="2015-09" db="EMBL/GenBank/DDBJ databases">
        <authorList>
            <consortium name="Pathogen Informatics"/>
        </authorList>
    </citation>
    <scope>NUCLEOTIDE SEQUENCE [LARGE SCALE GENOMIC DNA]</scope>
    <source>
        <strain evidence="2 4">2789STDY5608850</strain>
    </source>
</reference>
<organism evidence="2 4">
    <name type="scientific">Hungatella hathewayi</name>
    <dbReference type="NCBI Taxonomy" id="154046"/>
    <lineage>
        <taxon>Bacteria</taxon>
        <taxon>Bacillati</taxon>
        <taxon>Bacillota</taxon>
        <taxon>Clostridia</taxon>
        <taxon>Lachnospirales</taxon>
        <taxon>Lachnospiraceae</taxon>
        <taxon>Hungatella</taxon>
    </lineage>
</organism>
<dbReference type="InterPro" id="IPR010540">
    <property type="entry name" value="CmpB_TMEM229"/>
</dbReference>
<dbReference type="Proteomes" id="UP000095651">
    <property type="component" value="Unassembled WGS sequence"/>
</dbReference>
<reference evidence="3 5" key="2">
    <citation type="submission" date="2018-08" db="EMBL/GenBank/DDBJ databases">
        <title>A genome reference for cultivated species of the human gut microbiota.</title>
        <authorList>
            <person name="Zou Y."/>
            <person name="Xue W."/>
            <person name="Luo G."/>
        </authorList>
    </citation>
    <scope>NUCLEOTIDE SEQUENCE [LARGE SCALE GENOMIC DNA]</scope>
    <source>
        <strain evidence="3 5">TF05-11AC</strain>
    </source>
</reference>
<proteinExistence type="predicted"/>
<dbReference type="EMBL" id="CYZE01000004">
    <property type="protein sequence ID" value="CUO14774.1"/>
    <property type="molecule type" value="Genomic_DNA"/>
</dbReference>
<feature type="transmembrane region" description="Helical" evidence="1">
    <location>
        <begin position="107"/>
        <end position="129"/>
    </location>
</feature>
<feature type="transmembrane region" description="Helical" evidence="1">
    <location>
        <begin position="6"/>
        <end position="28"/>
    </location>
</feature>
<evidence type="ECO:0000313" key="4">
    <source>
        <dbReference type="Proteomes" id="UP000095651"/>
    </source>
</evidence>
<accession>A0A174CNR0</accession>
<sequence length="321" mass="36272">MYIYTWYQWLLFFFIYCFIGWIIESTYVSLKCGHFVNRGFLRLPLLPLYGSGAIIMLWVSLPFQNNLFLVFLSGMIGASALEYVTGWTMERLFKMKYWDYTNNPFNINGYICLGTSIAWGFLTIVLTEFIHRPVETVVLDLNPIVCIVLCGIIGALFVADTVESTKEALDLGRVLESMTKMKAELEEIQVQMALLKAETADKLSGLRDEQIQRAANLKGEAAVKITTLKAETAMRTEETINALKESAERGLEAASLFKETAGKAVPDLSSLSERLQSLTENRDKLSKHLGFYRKGLLRGNPTASSRQFGEALKELKERLKN</sequence>
<dbReference type="Pfam" id="PF06541">
    <property type="entry name" value="ABC_trans_CmpB"/>
    <property type="match status" value="1"/>
</dbReference>
<dbReference type="RefSeq" id="WP_055654626.1">
    <property type="nucleotide sequence ID" value="NZ_CABIXC010000004.1"/>
</dbReference>
<evidence type="ECO:0000256" key="1">
    <source>
        <dbReference type="SAM" id="Phobius"/>
    </source>
</evidence>
<feature type="transmembrane region" description="Helical" evidence="1">
    <location>
        <begin position="67"/>
        <end position="86"/>
    </location>
</feature>
<gene>
    <name evidence="3" type="ORF">DXC39_05380</name>
    <name evidence="2" type="ORF">ERS852407_01981</name>
</gene>
<feature type="transmembrane region" description="Helical" evidence="1">
    <location>
        <begin position="141"/>
        <end position="159"/>
    </location>
</feature>
<evidence type="ECO:0000313" key="3">
    <source>
        <dbReference type="EMBL" id="RGM07902.1"/>
    </source>
</evidence>
<keyword evidence="1" id="KW-0812">Transmembrane</keyword>
<evidence type="ECO:0000313" key="5">
    <source>
        <dbReference type="Proteomes" id="UP000261257"/>
    </source>
</evidence>
<dbReference type="EMBL" id="QSSQ01000002">
    <property type="protein sequence ID" value="RGM07902.1"/>
    <property type="molecule type" value="Genomic_DNA"/>
</dbReference>
<evidence type="ECO:0000313" key="2">
    <source>
        <dbReference type="EMBL" id="CUO14774.1"/>
    </source>
</evidence>
<keyword evidence="1" id="KW-0472">Membrane</keyword>
<dbReference type="Proteomes" id="UP000261257">
    <property type="component" value="Unassembled WGS sequence"/>
</dbReference>